<organism evidence="1 2">
    <name type="scientific">Scutellospora calospora</name>
    <dbReference type="NCBI Taxonomy" id="85575"/>
    <lineage>
        <taxon>Eukaryota</taxon>
        <taxon>Fungi</taxon>
        <taxon>Fungi incertae sedis</taxon>
        <taxon>Mucoromycota</taxon>
        <taxon>Glomeromycotina</taxon>
        <taxon>Glomeromycetes</taxon>
        <taxon>Diversisporales</taxon>
        <taxon>Gigasporaceae</taxon>
        <taxon>Scutellospora</taxon>
    </lineage>
</organism>
<evidence type="ECO:0000313" key="2">
    <source>
        <dbReference type="Proteomes" id="UP000789860"/>
    </source>
</evidence>
<comment type="caution">
    <text evidence="1">The sequence shown here is derived from an EMBL/GenBank/DDBJ whole genome shotgun (WGS) entry which is preliminary data.</text>
</comment>
<dbReference type="EMBL" id="CAJVPM010001100">
    <property type="protein sequence ID" value="CAG8459538.1"/>
    <property type="molecule type" value="Genomic_DNA"/>
</dbReference>
<reference evidence="1" key="1">
    <citation type="submission" date="2021-06" db="EMBL/GenBank/DDBJ databases">
        <authorList>
            <person name="Kallberg Y."/>
            <person name="Tangrot J."/>
            <person name="Rosling A."/>
        </authorList>
    </citation>
    <scope>NUCLEOTIDE SEQUENCE</scope>
    <source>
        <strain evidence="1">AU212A</strain>
    </source>
</reference>
<protein>
    <submittedName>
        <fullName evidence="1">8551_t:CDS:1</fullName>
    </submittedName>
</protein>
<sequence>MDKTAKKKYCHVMMFDVPPPSFTKNNSKSDSSNQLTVDYTTSLENSSIRTQDNFIFTSFLEPINVRPQLPHKNTQITRLEQDKDAIKEPICQEKKIRRPPNSFILYRQAMQQEVTRLYGNISNSMLSKILSDLWQNESEEVKLYWNKVADKKRMEHMQAYPDYCYRPKKLGNKSKKSRKLESIDSKKLQYILPTTQTSYTDISFPLISEKIDPTSFYNQFDNSNSQVPPLPF</sequence>
<keyword evidence="2" id="KW-1185">Reference proteome</keyword>
<evidence type="ECO:0000313" key="1">
    <source>
        <dbReference type="EMBL" id="CAG8459538.1"/>
    </source>
</evidence>
<accession>A0ACA9K8X2</accession>
<proteinExistence type="predicted"/>
<dbReference type="Proteomes" id="UP000789860">
    <property type="component" value="Unassembled WGS sequence"/>
</dbReference>
<gene>
    <name evidence="1" type="ORF">SCALOS_LOCUS1549</name>
</gene>
<name>A0ACA9K8X2_9GLOM</name>